<protein>
    <submittedName>
        <fullName evidence="9">Alkaline protease secretion protein AprF</fullName>
    </submittedName>
</protein>
<evidence type="ECO:0000256" key="3">
    <source>
        <dbReference type="ARBA" id="ARBA00022448"/>
    </source>
</evidence>
<proteinExistence type="inferred from homology"/>
<evidence type="ECO:0000256" key="8">
    <source>
        <dbReference type="SAM" id="SignalP"/>
    </source>
</evidence>
<keyword evidence="10" id="KW-1185">Reference proteome</keyword>
<dbReference type="GO" id="GO:1990281">
    <property type="term" value="C:efflux pump complex"/>
    <property type="evidence" value="ECO:0007669"/>
    <property type="project" value="TreeGrafter"/>
</dbReference>
<dbReference type="AlphaFoldDB" id="A0A7Z7HRH6"/>
<sequence length="442" mass="48278">MRISLLVLSCLALGASNLARADAGLVNLYGIAQQRDPGFLAARAALDVGKEEKTIGRAALLPQISANFGMMRFDYELRTTTAPRTKHDYTNKSGGLQISQPLFEMERFATYEEGKAKAALAQAVFEEARQDLLLRLTQAYFNYLYAEDLLQLADSQHAAATEQLRAAERLVQAGAGSVTDIEESKARVALAQAQQAAARSSIEVRRLELGKMVGQVPVLRPLAAEPQLTLPEPQQPEQWLDAAGKQSPAVLRARMALDVHSRQEERARAGHWPTVNFVAALQKADEPNYYTVDDATLRWGVQMNIPIYEGGRTSALGRQATARRAQALHEVDAAREDSRIKASQAYLGVVNGVAQVAAYEQAVKSAEITRQGMEVGQQAGFRTNTDVLNAQQQYFAARRDLQRERYTYLVSRLQLQSVSGGAGEKDLAAIDALLVPASAAGR</sequence>
<dbReference type="InterPro" id="IPR003423">
    <property type="entry name" value="OMP_efflux"/>
</dbReference>
<evidence type="ECO:0000256" key="7">
    <source>
        <dbReference type="ARBA" id="ARBA00023237"/>
    </source>
</evidence>
<dbReference type="InterPro" id="IPR010130">
    <property type="entry name" value="T1SS_OMP_TolC"/>
</dbReference>
<dbReference type="SUPFAM" id="SSF56954">
    <property type="entry name" value="Outer membrane efflux proteins (OEP)"/>
    <property type="match status" value="1"/>
</dbReference>
<dbReference type="GO" id="GO:0015562">
    <property type="term" value="F:efflux transmembrane transporter activity"/>
    <property type="evidence" value="ECO:0007669"/>
    <property type="project" value="InterPro"/>
</dbReference>
<evidence type="ECO:0000256" key="4">
    <source>
        <dbReference type="ARBA" id="ARBA00022452"/>
    </source>
</evidence>
<keyword evidence="9" id="KW-0645">Protease</keyword>
<keyword evidence="9" id="KW-0378">Hydrolase</keyword>
<comment type="subcellular location">
    <subcellularLocation>
        <location evidence="1">Cell outer membrane</location>
    </subcellularLocation>
</comment>
<accession>A0A7Z7HRH6</accession>
<evidence type="ECO:0000313" key="10">
    <source>
        <dbReference type="Proteomes" id="UP000242886"/>
    </source>
</evidence>
<keyword evidence="6" id="KW-0472">Membrane</keyword>
<dbReference type="Gene3D" id="1.20.1600.10">
    <property type="entry name" value="Outer membrane efflux proteins (OEP)"/>
    <property type="match status" value="1"/>
</dbReference>
<dbReference type="GO" id="GO:0009279">
    <property type="term" value="C:cell outer membrane"/>
    <property type="evidence" value="ECO:0007669"/>
    <property type="project" value="UniProtKB-SubCell"/>
</dbReference>
<keyword evidence="7" id="KW-0998">Cell outer membrane</keyword>
<dbReference type="NCBIfam" id="TIGR01844">
    <property type="entry name" value="type_I_sec_TolC"/>
    <property type="match status" value="1"/>
</dbReference>
<evidence type="ECO:0000313" key="9">
    <source>
        <dbReference type="EMBL" id="SMB27251.1"/>
    </source>
</evidence>
<dbReference type="GO" id="GO:0008233">
    <property type="term" value="F:peptidase activity"/>
    <property type="evidence" value="ECO:0007669"/>
    <property type="project" value="UniProtKB-KW"/>
</dbReference>
<dbReference type="PANTHER" id="PTHR30026">
    <property type="entry name" value="OUTER MEMBRANE PROTEIN TOLC"/>
    <property type="match status" value="1"/>
</dbReference>
<name>A0A7Z7HRH6_9PROT</name>
<dbReference type="Pfam" id="PF02321">
    <property type="entry name" value="OEP"/>
    <property type="match status" value="2"/>
</dbReference>
<evidence type="ECO:0000256" key="6">
    <source>
        <dbReference type="ARBA" id="ARBA00023136"/>
    </source>
</evidence>
<evidence type="ECO:0000256" key="1">
    <source>
        <dbReference type="ARBA" id="ARBA00004442"/>
    </source>
</evidence>
<dbReference type="RefSeq" id="WP_154716854.1">
    <property type="nucleotide sequence ID" value="NZ_LT837803.1"/>
</dbReference>
<dbReference type="GO" id="GO:0015288">
    <property type="term" value="F:porin activity"/>
    <property type="evidence" value="ECO:0007669"/>
    <property type="project" value="TreeGrafter"/>
</dbReference>
<feature type="chain" id="PRO_5031191625" evidence="8">
    <location>
        <begin position="22"/>
        <end position="442"/>
    </location>
</feature>
<keyword evidence="4" id="KW-1134">Transmembrane beta strand</keyword>
<dbReference type="EMBL" id="LT837803">
    <property type="protein sequence ID" value="SMB27251.1"/>
    <property type="molecule type" value="Genomic_DNA"/>
</dbReference>
<gene>
    <name evidence="9" type="ORF">SDENCHOL_20339</name>
</gene>
<dbReference type="GO" id="GO:0006508">
    <property type="term" value="P:proteolysis"/>
    <property type="evidence" value="ECO:0007669"/>
    <property type="project" value="UniProtKB-KW"/>
</dbReference>
<evidence type="ECO:0000256" key="2">
    <source>
        <dbReference type="ARBA" id="ARBA00007613"/>
    </source>
</evidence>
<keyword evidence="5" id="KW-0812">Transmembrane</keyword>
<dbReference type="InterPro" id="IPR051906">
    <property type="entry name" value="TolC-like"/>
</dbReference>
<dbReference type="PANTHER" id="PTHR30026:SF20">
    <property type="entry name" value="OUTER MEMBRANE PROTEIN TOLC"/>
    <property type="match status" value="1"/>
</dbReference>
<keyword evidence="8" id="KW-0732">Signal</keyword>
<evidence type="ECO:0000256" key="5">
    <source>
        <dbReference type="ARBA" id="ARBA00022692"/>
    </source>
</evidence>
<keyword evidence="3" id="KW-0813">Transport</keyword>
<dbReference type="Proteomes" id="UP000242886">
    <property type="component" value="Chromosome SDENCHOL"/>
</dbReference>
<organism evidence="9 10">
    <name type="scientific">Sterolibacterium denitrificans</name>
    <dbReference type="NCBI Taxonomy" id="157592"/>
    <lineage>
        <taxon>Bacteria</taxon>
        <taxon>Pseudomonadati</taxon>
        <taxon>Pseudomonadota</taxon>
        <taxon>Betaproteobacteria</taxon>
        <taxon>Nitrosomonadales</taxon>
        <taxon>Sterolibacteriaceae</taxon>
        <taxon>Sterolibacterium</taxon>
    </lineage>
</organism>
<reference evidence="9" key="1">
    <citation type="submission" date="2017-03" db="EMBL/GenBank/DDBJ databases">
        <authorList>
            <consortium name="AG Boll"/>
        </authorList>
    </citation>
    <scope>NUCLEOTIDE SEQUENCE [LARGE SCALE GENOMIC DNA]</scope>
    <source>
        <strain evidence="9">Chol</strain>
    </source>
</reference>
<feature type="signal peptide" evidence="8">
    <location>
        <begin position="1"/>
        <end position="21"/>
    </location>
</feature>
<comment type="similarity">
    <text evidence="2">Belongs to the outer membrane factor (OMF) (TC 1.B.17) family.</text>
</comment>